<dbReference type="EMBL" id="CP021106">
    <property type="protein sequence ID" value="ARO86614.1"/>
    <property type="molecule type" value="Genomic_DNA"/>
</dbReference>
<dbReference type="Pfam" id="PF11137">
    <property type="entry name" value="DUF2909"/>
    <property type="match status" value="1"/>
</dbReference>
<accession>A0A1W6SLE9</accession>
<dbReference type="NCBIfam" id="NF033233">
    <property type="entry name" value="twin_helix"/>
    <property type="match status" value="1"/>
</dbReference>
<dbReference type="Proteomes" id="UP000012179">
    <property type="component" value="Chromosome"/>
</dbReference>
<proteinExistence type="predicted"/>
<organism evidence="2 3">
    <name type="scientific">Nitrosospira lacus</name>
    <dbReference type="NCBI Taxonomy" id="1288494"/>
    <lineage>
        <taxon>Bacteria</taxon>
        <taxon>Pseudomonadati</taxon>
        <taxon>Pseudomonadota</taxon>
        <taxon>Betaproteobacteria</taxon>
        <taxon>Nitrosomonadales</taxon>
        <taxon>Nitrosomonadaceae</taxon>
        <taxon>Nitrosospira</taxon>
    </lineage>
</organism>
<keyword evidence="1" id="KW-1133">Transmembrane helix</keyword>
<reference evidence="2 3" key="1">
    <citation type="journal article" date="2015" name="Int. J. Syst. Evol. Microbiol.">
        <title>Nitrosospira lacus sp. nov., a psychrotolerant, ammonia-oxidizing bacterium from sandy lake sediment.</title>
        <authorList>
            <person name="Urakawa H."/>
            <person name="Garcia J.C."/>
            <person name="Nielsen J.L."/>
            <person name="Le V.Q."/>
            <person name="Kozlowski J.A."/>
            <person name="Stein L.Y."/>
            <person name="Lim C.K."/>
            <person name="Pommerening-Roser A."/>
            <person name="Martens-Habbena W."/>
            <person name="Stahl D.A."/>
            <person name="Klotz M.G."/>
        </authorList>
    </citation>
    <scope>NUCLEOTIDE SEQUENCE [LARGE SCALE GENOMIC DNA]</scope>
    <source>
        <strain evidence="2 3">APG3</strain>
    </source>
</reference>
<keyword evidence="1" id="KW-0472">Membrane</keyword>
<dbReference type="RefSeq" id="WP_004175060.1">
    <property type="nucleotide sequence ID" value="NZ_CP021106.3"/>
</dbReference>
<dbReference type="eggNOG" id="ENOG5033AAQ">
    <property type="taxonomic scope" value="Bacteria"/>
</dbReference>
<evidence type="ECO:0000313" key="3">
    <source>
        <dbReference type="Proteomes" id="UP000012179"/>
    </source>
</evidence>
<evidence type="ECO:0008006" key="4">
    <source>
        <dbReference type="Google" id="ProtNLM"/>
    </source>
</evidence>
<evidence type="ECO:0000256" key="1">
    <source>
        <dbReference type="SAM" id="Phobius"/>
    </source>
</evidence>
<feature type="transmembrane region" description="Helical" evidence="1">
    <location>
        <begin position="43"/>
        <end position="62"/>
    </location>
</feature>
<dbReference type="InterPro" id="IPR021313">
    <property type="entry name" value="DUF2909"/>
</dbReference>
<keyword evidence="1" id="KW-0812">Transmembrane</keyword>
<name>A0A1W6SLE9_9PROT</name>
<dbReference type="AlphaFoldDB" id="A0A1W6SLE9"/>
<dbReference type="OrthoDB" id="8687573at2"/>
<dbReference type="KEGG" id="nlc:EBAPG3_001800"/>
<evidence type="ECO:0000313" key="2">
    <source>
        <dbReference type="EMBL" id="ARO86614.1"/>
    </source>
</evidence>
<protein>
    <recommendedName>
        <fullName evidence="4">Twin transmembrane helix small protein</fullName>
    </recommendedName>
</protein>
<keyword evidence="3" id="KW-1185">Reference proteome</keyword>
<gene>
    <name evidence="2" type="ORF">EBAPG3_001800</name>
</gene>
<sequence length="63" mass="7108">MKIVVVLFLFFILASLASALYYLVKDKGQGTRTVRSLTFRIGLSMFLFALLMIGTYLGFIPLQ</sequence>